<organism evidence="5 6">
    <name type="scientific">Parafrankia irregularis</name>
    <dbReference type="NCBI Taxonomy" id="795642"/>
    <lineage>
        <taxon>Bacteria</taxon>
        <taxon>Bacillati</taxon>
        <taxon>Actinomycetota</taxon>
        <taxon>Actinomycetes</taxon>
        <taxon>Frankiales</taxon>
        <taxon>Frankiaceae</taxon>
        <taxon>Parafrankia</taxon>
    </lineage>
</organism>
<name>A0A0S4QZZ5_9ACTN</name>
<dbReference type="PROSITE" id="PS51462">
    <property type="entry name" value="NUDIX"/>
    <property type="match status" value="1"/>
</dbReference>
<reference evidence="6" key="1">
    <citation type="submission" date="2015-11" db="EMBL/GenBank/DDBJ databases">
        <authorList>
            <person name="Varghese N."/>
        </authorList>
    </citation>
    <scope>NUCLEOTIDE SEQUENCE [LARGE SCALE GENOMIC DNA]</scope>
    <source>
        <strain evidence="6">DSM 45899</strain>
    </source>
</reference>
<dbReference type="PROSITE" id="PS00893">
    <property type="entry name" value="NUDIX_BOX"/>
    <property type="match status" value="1"/>
</dbReference>
<dbReference type="CDD" id="cd18873">
    <property type="entry name" value="NUDIX_NadM_like"/>
    <property type="match status" value="1"/>
</dbReference>
<dbReference type="Proteomes" id="UP000198802">
    <property type="component" value="Unassembled WGS sequence"/>
</dbReference>
<comment type="similarity">
    <text evidence="1 3">Belongs to the Nudix hydrolase family.</text>
</comment>
<dbReference type="RefSeq" id="WP_278184686.1">
    <property type="nucleotide sequence ID" value="NZ_FAOZ01000048.1"/>
</dbReference>
<evidence type="ECO:0000256" key="3">
    <source>
        <dbReference type="RuleBase" id="RU003476"/>
    </source>
</evidence>
<accession>A0A0S4QZZ5</accession>
<dbReference type="InterPro" id="IPR020084">
    <property type="entry name" value="NUDIX_hydrolase_CS"/>
</dbReference>
<sequence length="343" mass="36325">MIPLTTLRDATLSIGAAAVAALAVDELTDNALRPHRAQPPTRHGWLYTPAMYGRGVRRLRPATAQEDAASARSWADGHGGWIGLGPDGAIYSLTEGDTSPLTPGATVVYVSDRPATTSDGLGVLVPRLARQAADLLRHRTRLFLTLAWQDRADRASIQARGPILRDALGDTTPDESDIRLTADVVALAQLDGQTHVLLVRRGHDPYAGLWALPGGHVDPGESIPAAAARELAEETGIVVAERLLDDVGTYDAPGRDPRGHYVTHAFLTELTTPGTPTAGDDAAAARWVPITQALSDGLAFDHERILRDALGLAGCVTLAELLTDTSEHEHDDVGTADADATAR</sequence>
<protein>
    <submittedName>
        <fullName evidence="5">ADP-ribose pyrophosphatase YjhB, NUDIX family</fullName>
    </submittedName>
</protein>
<dbReference type="Gene3D" id="3.90.79.10">
    <property type="entry name" value="Nucleoside Triphosphate Pyrophosphohydrolase"/>
    <property type="match status" value="1"/>
</dbReference>
<dbReference type="InterPro" id="IPR015797">
    <property type="entry name" value="NUDIX_hydrolase-like_dom_sf"/>
</dbReference>
<dbReference type="PANTHER" id="PTHR43736">
    <property type="entry name" value="ADP-RIBOSE PYROPHOSPHATASE"/>
    <property type="match status" value="1"/>
</dbReference>
<evidence type="ECO:0000256" key="2">
    <source>
        <dbReference type="ARBA" id="ARBA00022801"/>
    </source>
</evidence>
<dbReference type="Pfam" id="PF00293">
    <property type="entry name" value="NUDIX"/>
    <property type="match status" value="1"/>
</dbReference>
<evidence type="ECO:0000259" key="4">
    <source>
        <dbReference type="PROSITE" id="PS51462"/>
    </source>
</evidence>
<dbReference type="AlphaFoldDB" id="A0A0S4QZZ5"/>
<evidence type="ECO:0000313" key="5">
    <source>
        <dbReference type="EMBL" id="CUU60836.1"/>
    </source>
</evidence>
<dbReference type="PRINTS" id="PR00502">
    <property type="entry name" value="NUDIXFAMILY"/>
</dbReference>
<gene>
    <name evidence="5" type="ORF">Ga0074812_14836</name>
</gene>
<keyword evidence="2 3" id="KW-0378">Hydrolase</keyword>
<dbReference type="InterPro" id="IPR000086">
    <property type="entry name" value="NUDIX_hydrolase_dom"/>
</dbReference>
<evidence type="ECO:0000256" key="1">
    <source>
        <dbReference type="ARBA" id="ARBA00005582"/>
    </source>
</evidence>
<keyword evidence="6" id="KW-1185">Reference proteome</keyword>
<dbReference type="PANTHER" id="PTHR43736:SF1">
    <property type="entry name" value="DIHYDRONEOPTERIN TRIPHOSPHATE DIPHOSPHATASE"/>
    <property type="match status" value="1"/>
</dbReference>
<dbReference type="GO" id="GO:0016787">
    <property type="term" value="F:hydrolase activity"/>
    <property type="evidence" value="ECO:0007669"/>
    <property type="project" value="UniProtKB-KW"/>
</dbReference>
<evidence type="ECO:0000313" key="6">
    <source>
        <dbReference type="Proteomes" id="UP000198802"/>
    </source>
</evidence>
<dbReference type="InterPro" id="IPR020476">
    <property type="entry name" value="Nudix_hydrolase"/>
</dbReference>
<dbReference type="SUPFAM" id="SSF55811">
    <property type="entry name" value="Nudix"/>
    <property type="match status" value="1"/>
</dbReference>
<proteinExistence type="inferred from homology"/>
<dbReference type="EMBL" id="FAOZ01000048">
    <property type="protein sequence ID" value="CUU60836.1"/>
    <property type="molecule type" value="Genomic_DNA"/>
</dbReference>
<feature type="domain" description="Nudix hydrolase" evidence="4">
    <location>
        <begin position="177"/>
        <end position="310"/>
    </location>
</feature>